<evidence type="ECO:0000313" key="3">
    <source>
        <dbReference type="Proteomes" id="UP000824265"/>
    </source>
</evidence>
<dbReference type="AlphaFoldDB" id="A0A9D1R8L6"/>
<evidence type="ECO:0000256" key="1">
    <source>
        <dbReference type="SAM" id="Phobius"/>
    </source>
</evidence>
<gene>
    <name evidence="2" type="ORF">H9742_11420</name>
</gene>
<keyword evidence="1" id="KW-0812">Transmembrane</keyword>
<reference evidence="2" key="2">
    <citation type="submission" date="2021-04" db="EMBL/GenBank/DDBJ databases">
        <authorList>
            <person name="Gilroy R."/>
        </authorList>
    </citation>
    <scope>NUCLEOTIDE SEQUENCE</scope>
    <source>
        <strain evidence="2">CHK195-6426</strain>
    </source>
</reference>
<accession>A0A9D1R8L6</accession>
<keyword evidence="1" id="KW-1133">Transmembrane helix</keyword>
<feature type="transmembrane region" description="Helical" evidence="1">
    <location>
        <begin position="15"/>
        <end position="37"/>
    </location>
</feature>
<sequence>MSAKTKIVVLHMKELIYTGIFAALGILFIVLIIVMFLPGRKEEPGDASAPDDTQEGISSVSASGSVYIPGIYTTELVLGGQSVEIEVIVEESSIESIRMVDPDESLTTMYPLLEPTFDSICEQIYENQSLDEISYTSDNKYTSLVLMEAIQASLDKASLDASSSEGSF</sequence>
<name>A0A9D1R8L6_9FIRM</name>
<keyword evidence="1" id="KW-0472">Membrane</keyword>
<evidence type="ECO:0000313" key="2">
    <source>
        <dbReference type="EMBL" id="HIW82102.1"/>
    </source>
</evidence>
<comment type="caution">
    <text evidence="2">The sequence shown here is derived from an EMBL/GenBank/DDBJ whole genome shotgun (WGS) entry which is preliminary data.</text>
</comment>
<dbReference type="EMBL" id="DXGH01000064">
    <property type="protein sequence ID" value="HIW82102.1"/>
    <property type="molecule type" value="Genomic_DNA"/>
</dbReference>
<dbReference type="Proteomes" id="UP000824265">
    <property type="component" value="Unassembled WGS sequence"/>
</dbReference>
<evidence type="ECO:0008006" key="4">
    <source>
        <dbReference type="Google" id="ProtNLM"/>
    </source>
</evidence>
<proteinExistence type="predicted"/>
<reference evidence="2" key="1">
    <citation type="journal article" date="2021" name="PeerJ">
        <title>Extensive microbial diversity within the chicken gut microbiome revealed by metagenomics and culture.</title>
        <authorList>
            <person name="Gilroy R."/>
            <person name="Ravi A."/>
            <person name="Getino M."/>
            <person name="Pursley I."/>
            <person name="Horton D.L."/>
            <person name="Alikhan N.F."/>
            <person name="Baker D."/>
            <person name="Gharbi K."/>
            <person name="Hall N."/>
            <person name="Watson M."/>
            <person name="Adriaenssens E.M."/>
            <person name="Foster-Nyarko E."/>
            <person name="Jarju S."/>
            <person name="Secka A."/>
            <person name="Antonio M."/>
            <person name="Oren A."/>
            <person name="Chaudhuri R.R."/>
            <person name="La Ragione R."/>
            <person name="Hildebrand F."/>
            <person name="Pallen M.J."/>
        </authorList>
    </citation>
    <scope>NUCLEOTIDE SEQUENCE</scope>
    <source>
        <strain evidence="2">CHK195-6426</strain>
    </source>
</reference>
<organism evidence="2 3">
    <name type="scientific">Candidatus Acetatifactor stercoripullorum</name>
    <dbReference type="NCBI Taxonomy" id="2838414"/>
    <lineage>
        <taxon>Bacteria</taxon>
        <taxon>Bacillati</taxon>
        <taxon>Bacillota</taxon>
        <taxon>Clostridia</taxon>
        <taxon>Lachnospirales</taxon>
        <taxon>Lachnospiraceae</taxon>
        <taxon>Acetatifactor</taxon>
    </lineage>
</organism>
<protein>
    <recommendedName>
        <fullName evidence="4">FMN-binding domain-containing protein</fullName>
    </recommendedName>
</protein>